<evidence type="ECO:0000256" key="2">
    <source>
        <dbReference type="ARBA" id="ARBA00007532"/>
    </source>
</evidence>
<dbReference type="RefSeq" id="WP_386097756.1">
    <property type="nucleotide sequence ID" value="NZ_JBHSAT010000004.1"/>
</dbReference>
<dbReference type="PANTHER" id="PTHR43014">
    <property type="entry name" value="MERCURIC REDUCTASE"/>
    <property type="match status" value="1"/>
</dbReference>
<dbReference type="SUPFAM" id="SSF51905">
    <property type="entry name" value="FAD/NAD(P)-binding domain"/>
    <property type="match status" value="1"/>
</dbReference>
<proteinExistence type="inferred from homology"/>
<dbReference type="Pfam" id="PF07992">
    <property type="entry name" value="Pyr_redox_2"/>
    <property type="match status" value="1"/>
</dbReference>
<dbReference type="PANTHER" id="PTHR43014:SF2">
    <property type="entry name" value="MERCURIC REDUCTASE"/>
    <property type="match status" value="1"/>
</dbReference>
<dbReference type="PRINTS" id="PR00368">
    <property type="entry name" value="FADPNR"/>
</dbReference>
<dbReference type="SUPFAM" id="SSF55424">
    <property type="entry name" value="FAD/NAD-linked reductases, dimerisation (C-terminal) domain"/>
    <property type="match status" value="1"/>
</dbReference>
<name>A0ABV8AF09_9FLAO</name>
<dbReference type="Gene3D" id="3.30.390.30">
    <property type="match status" value="1"/>
</dbReference>
<dbReference type="EMBL" id="JBHSAT010000004">
    <property type="protein sequence ID" value="MFC3876652.1"/>
    <property type="molecule type" value="Genomic_DNA"/>
</dbReference>
<comment type="cofactor">
    <cofactor evidence="1">
        <name>FAD</name>
        <dbReference type="ChEBI" id="CHEBI:57692"/>
    </cofactor>
</comment>
<dbReference type="Pfam" id="PF02852">
    <property type="entry name" value="Pyr_redox_dim"/>
    <property type="match status" value="1"/>
</dbReference>
<sequence>MKTYDHIILGTGQATGTLLGKLIATGDRIAVIEKEKVGGSCVNYGCTPTKTLVASARALYLARRGNEYGFKIGEITVDYDVIRKRMNSIRNGNSNGMKKWLESTDNIDFYHTKGVFLEDKILSVGDKKITGKNIYINTGTRPRIPNLEGIETVEWMDSAKLLDKPDLPKHLIILGGGYIGAEYAQIYKRFGSKVTIVQRSEQLMPREDEDVADAIKNILQDEGIDIVFSASAKAVTKTEKGIALTIEIDGNEQTIEGSDLLIAIGRLPNSKTIGLENTAIKTNKRGYIQVDDYCRTGVDGVFALGDVNGEGAFTHTSVNDAEIVLDYLFDGERTISKRIPIYGLFTDPPLGRVGMSEKEALATGKKVLKATYPLSKIGRAKEMAETKGFAKLLVDAETDLIMGGSILGINGDEIINMFAAIMHSGIQCKNYRRVVLVHPTVSELMPWMLDGIKEAMENEM</sequence>
<evidence type="ECO:0000256" key="3">
    <source>
        <dbReference type="ARBA" id="ARBA00022630"/>
    </source>
</evidence>
<dbReference type="PRINTS" id="PR00411">
    <property type="entry name" value="PNDRDTASEI"/>
</dbReference>
<evidence type="ECO:0000256" key="4">
    <source>
        <dbReference type="ARBA" id="ARBA00022827"/>
    </source>
</evidence>
<reference evidence="8" key="1">
    <citation type="journal article" date="2019" name="Int. J. Syst. Evol. Microbiol.">
        <title>The Global Catalogue of Microorganisms (GCM) 10K type strain sequencing project: providing services to taxonomists for standard genome sequencing and annotation.</title>
        <authorList>
            <consortium name="The Broad Institute Genomics Platform"/>
            <consortium name="The Broad Institute Genome Sequencing Center for Infectious Disease"/>
            <person name="Wu L."/>
            <person name="Ma J."/>
        </authorList>
    </citation>
    <scope>NUCLEOTIDE SEQUENCE [LARGE SCALE GENOMIC DNA]</scope>
    <source>
        <strain evidence="8">CECT 8979</strain>
    </source>
</reference>
<organism evidence="7 8">
    <name type="scientific">Winogradskyella maritima</name>
    <dbReference type="NCBI Taxonomy" id="1517766"/>
    <lineage>
        <taxon>Bacteria</taxon>
        <taxon>Pseudomonadati</taxon>
        <taxon>Bacteroidota</taxon>
        <taxon>Flavobacteriia</taxon>
        <taxon>Flavobacteriales</taxon>
        <taxon>Flavobacteriaceae</taxon>
        <taxon>Winogradskyella</taxon>
    </lineage>
</organism>
<dbReference type="InterPro" id="IPR001100">
    <property type="entry name" value="Pyr_nuc-diS_OxRdtase"/>
</dbReference>
<accession>A0ABV8AF09</accession>
<feature type="domain" description="Pyridine nucleotide-disulphide oxidoreductase dimerisation" evidence="5">
    <location>
        <begin position="344"/>
        <end position="448"/>
    </location>
</feature>
<keyword evidence="8" id="KW-1185">Reference proteome</keyword>
<evidence type="ECO:0000259" key="6">
    <source>
        <dbReference type="Pfam" id="PF07992"/>
    </source>
</evidence>
<evidence type="ECO:0000313" key="7">
    <source>
        <dbReference type="EMBL" id="MFC3876652.1"/>
    </source>
</evidence>
<gene>
    <name evidence="7" type="ORF">ACFOSX_05350</name>
</gene>
<keyword evidence="3" id="KW-0285">Flavoprotein</keyword>
<protein>
    <submittedName>
        <fullName evidence="7">Mercuric reductase</fullName>
    </submittedName>
</protein>
<dbReference type="Proteomes" id="UP001595812">
    <property type="component" value="Unassembled WGS sequence"/>
</dbReference>
<evidence type="ECO:0000256" key="1">
    <source>
        <dbReference type="ARBA" id="ARBA00001974"/>
    </source>
</evidence>
<dbReference type="InterPro" id="IPR036188">
    <property type="entry name" value="FAD/NAD-bd_sf"/>
</dbReference>
<dbReference type="Gene3D" id="3.50.50.60">
    <property type="entry name" value="FAD/NAD(P)-binding domain"/>
    <property type="match status" value="2"/>
</dbReference>
<feature type="domain" description="FAD/NAD(P)-binding" evidence="6">
    <location>
        <begin position="4"/>
        <end position="320"/>
    </location>
</feature>
<comment type="similarity">
    <text evidence="2">Belongs to the class-I pyridine nucleotide-disulfide oxidoreductase family.</text>
</comment>
<comment type="caution">
    <text evidence="7">The sequence shown here is derived from an EMBL/GenBank/DDBJ whole genome shotgun (WGS) entry which is preliminary data.</text>
</comment>
<dbReference type="InterPro" id="IPR016156">
    <property type="entry name" value="FAD/NAD-linked_Rdtase_dimer_sf"/>
</dbReference>
<dbReference type="InterPro" id="IPR004099">
    <property type="entry name" value="Pyr_nucl-diS_OxRdtase_dimer"/>
</dbReference>
<keyword evidence="4" id="KW-0274">FAD</keyword>
<dbReference type="PIRSF" id="PIRSF000350">
    <property type="entry name" value="Mercury_reductase_MerA"/>
    <property type="match status" value="1"/>
</dbReference>
<evidence type="ECO:0000313" key="8">
    <source>
        <dbReference type="Proteomes" id="UP001595812"/>
    </source>
</evidence>
<dbReference type="InterPro" id="IPR023753">
    <property type="entry name" value="FAD/NAD-binding_dom"/>
</dbReference>
<evidence type="ECO:0000259" key="5">
    <source>
        <dbReference type="Pfam" id="PF02852"/>
    </source>
</evidence>